<feature type="compositionally biased region" description="Polar residues" evidence="1">
    <location>
        <begin position="421"/>
        <end position="434"/>
    </location>
</feature>
<organism evidence="3 4">
    <name type="scientific">Collybiopsis confluens</name>
    <dbReference type="NCBI Taxonomy" id="2823264"/>
    <lineage>
        <taxon>Eukaryota</taxon>
        <taxon>Fungi</taxon>
        <taxon>Dikarya</taxon>
        <taxon>Basidiomycota</taxon>
        <taxon>Agaricomycotina</taxon>
        <taxon>Agaricomycetes</taxon>
        <taxon>Agaricomycetidae</taxon>
        <taxon>Agaricales</taxon>
        <taxon>Marasmiineae</taxon>
        <taxon>Omphalotaceae</taxon>
        <taxon>Collybiopsis</taxon>
    </lineage>
</organism>
<evidence type="ECO:0000256" key="1">
    <source>
        <dbReference type="SAM" id="MobiDB-lite"/>
    </source>
</evidence>
<feature type="compositionally biased region" description="Low complexity" evidence="1">
    <location>
        <begin position="184"/>
        <end position="214"/>
    </location>
</feature>
<dbReference type="Proteomes" id="UP000518752">
    <property type="component" value="Unassembled WGS sequence"/>
</dbReference>
<dbReference type="Pfam" id="PF14616">
    <property type="entry name" value="Rua1_C"/>
    <property type="match status" value="1"/>
</dbReference>
<evidence type="ECO:0000313" key="4">
    <source>
        <dbReference type="Proteomes" id="UP000518752"/>
    </source>
</evidence>
<protein>
    <recommendedName>
        <fullName evidence="2">Transcription regulator Rua1 C-terminal domain-containing protein</fullName>
    </recommendedName>
</protein>
<feature type="region of interest" description="Disordered" evidence="1">
    <location>
        <begin position="316"/>
        <end position="351"/>
    </location>
</feature>
<keyword evidence="4" id="KW-1185">Reference proteome</keyword>
<gene>
    <name evidence="3" type="ORF">D9757_006299</name>
</gene>
<dbReference type="PANTHER" id="PTHR28125">
    <property type="entry name" value="MEIOTIC EXPRESSION UP-REGULATED PROTEIN 26"/>
    <property type="match status" value="1"/>
</dbReference>
<feature type="domain" description="Transcription regulator Rua1 C-terminal" evidence="2">
    <location>
        <begin position="505"/>
        <end position="628"/>
    </location>
</feature>
<name>A0A8H5HGL2_9AGAR</name>
<proteinExistence type="predicted"/>
<feature type="compositionally biased region" description="Low complexity" evidence="1">
    <location>
        <begin position="402"/>
        <end position="419"/>
    </location>
</feature>
<dbReference type="PANTHER" id="PTHR28125:SF2">
    <property type="entry name" value="MEIOTIC EXPRESSION UP-REGULATED PROTEIN 26"/>
    <property type="match status" value="1"/>
</dbReference>
<dbReference type="EMBL" id="JAACJN010000049">
    <property type="protein sequence ID" value="KAF5382893.1"/>
    <property type="molecule type" value="Genomic_DNA"/>
</dbReference>
<dbReference type="InterPro" id="IPR028012">
    <property type="entry name" value="Rua1_C"/>
</dbReference>
<dbReference type="AlphaFoldDB" id="A0A8H5HGL2"/>
<feature type="region of interest" description="Disordered" evidence="1">
    <location>
        <begin position="396"/>
        <end position="434"/>
    </location>
</feature>
<sequence>MYQFNFPFNFAADASDSSPSAPSHLYGHVYEFDLSLPYAPFGSTNSFFAQSNPTPSSPERQRRVFENQNTPLFSDAAFTAMGRTKSAQMEDTLPQMPAAQLSVSDGRVLAMSQPTAALPRDDFPFGSEPVLRRAVSLNRKTQIKSHFQSSPSLAAVNAVSAFSSISSSAYNPTRSDFLTPFKNSSSSHRMSSSLSPPSLDPSLRSPSSSLSGPASPISSNISTFYNLQFSAMADDSCDIISTRNMSEVSPVIHQPSPQIIPSASFRLRPADFSRVTTYTQDDDGVRPPKQENLLAEAVCQHVDSLFSPFVLRTPEKSPTAGDAVESSPLTPVTDDESIADSSSMKDDGLQNPLSSLAIHTARKRPYSDLANSPSPAFPPKRARSNLLLALKEQEKLVKKEQSNNSSSSDASGPSTGGPSRLPNTRQKSRASSLSIEPFPVFNQRTFPREVVVDGTSTQLEISDTIFPLFYRRFPASSYFRWQHTPEIATFNKPHPGGNYNYPRGAFDLYTPRFVKGKGKDKMGLCPICIEDVERGGEGRKVWLAMKFSAYKCYHLQYSHGISASSSLPFSPPLAFRTAHRSSNHKSEKSTIKEGKCHKCMKWIPVEGIKDVEVKVKELFWWKHAATCHSNTIIEGEADIFELDEVYTKLKSFGPDVEMVPKKR</sequence>
<accession>A0A8H5HGL2</accession>
<reference evidence="3 4" key="1">
    <citation type="journal article" date="2020" name="ISME J.">
        <title>Uncovering the hidden diversity of litter-decomposition mechanisms in mushroom-forming fungi.</title>
        <authorList>
            <person name="Floudas D."/>
            <person name="Bentzer J."/>
            <person name="Ahren D."/>
            <person name="Johansson T."/>
            <person name="Persson P."/>
            <person name="Tunlid A."/>
        </authorList>
    </citation>
    <scope>NUCLEOTIDE SEQUENCE [LARGE SCALE GENOMIC DNA]</scope>
    <source>
        <strain evidence="3 4">CBS 406.79</strain>
    </source>
</reference>
<evidence type="ECO:0000313" key="3">
    <source>
        <dbReference type="EMBL" id="KAF5382893.1"/>
    </source>
</evidence>
<evidence type="ECO:0000259" key="2">
    <source>
        <dbReference type="Pfam" id="PF14616"/>
    </source>
</evidence>
<dbReference type="OrthoDB" id="5595379at2759"/>
<feature type="region of interest" description="Disordered" evidence="1">
    <location>
        <begin position="181"/>
        <end position="214"/>
    </location>
</feature>
<comment type="caution">
    <text evidence="3">The sequence shown here is derived from an EMBL/GenBank/DDBJ whole genome shotgun (WGS) entry which is preliminary data.</text>
</comment>